<dbReference type="CDD" id="cd06171">
    <property type="entry name" value="Sigma70_r4"/>
    <property type="match status" value="1"/>
</dbReference>
<evidence type="ECO:0000256" key="1">
    <source>
        <dbReference type="ARBA" id="ARBA00010641"/>
    </source>
</evidence>
<dbReference type="PANTHER" id="PTHR43133:SF51">
    <property type="entry name" value="RNA POLYMERASE SIGMA FACTOR"/>
    <property type="match status" value="1"/>
</dbReference>
<dbReference type="GO" id="GO:0016987">
    <property type="term" value="F:sigma factor activity"/>
    <property type="evidence" value="ECO:0007669"/>
    <property type="project" value="UniProtKB-KW"/>
</dbReference>
<evidence type="ECO:0000313" key="7">
    <source>
        <dbReference type="EMBL" id="MCA9390345.1"/>
    </source>
</evidence>
<evidence type="ECO:0000259" key="6">
    <source>
        <dbReference type="Pfam" id="PF08281"/>
    </source>
</evidence>
<dbReference type="Proteomes" id="UP000701698">
    <property type="component" value="Unassembled WGS sequence"/>
</dbReference>
<dbReference type="InterPro" id="IPR007627">
    <property type="entry name" value="RNA_pol_sigma70_r2"/>
</dbReference>
<dbReference type="Pfam" id="PF04542">
    <property type="entry name" value="Sigma70_r2"/>
    <property type="match status" value="1"/>
</dbReference>
<dbReference type="InterPro" id="IPR014284">
    <property type="entry name" value="RNA_pol_sigma-70_dom"/>
</dbReference>
<organism evidence="7 8">
    <name type="scientific">candidate division WWE3 bacterium</name>
    <dbReference type="NCBI Taxonomy" id="2053526"/>
    <lineage>
        <taxon>Bacteria</taxon>
        <taxon>Katanobacteria</taxon>
    </lineage>
</organism>
<dbReference type="Pfam" id="PF08281">
    <property type="entry name" value="Sigma70_r4_2"/>
    <property type="match status" value="1"/>
</dbReference>
<dbReference type="InterPro" id="IPR039425">
    <property type="entry name" value="RNA_pol_sigma-70-like"/>
</dbReference>
<dbReference type="InterPro" id="IPR013324">
    <property type="entry name" value="RNA_pol_sigma_r3/r4-like"/>
</dbReference>
<dbReference type="InterPro" id="IPR013249">
    <property type="entry name" value="RNA_pol_sigma70_r4_t2"/>
</dbReference>
<protein>
    <submittedName>
        <fullName evidence="7">Sigma-70 family RNA polymerase sigma factor</fullName>
    </submittedName>
</protein>
<dbReference type="GO" id="GO:0003677">
    <property type="term" value="F:DNA binding"/>
    <property type="evidence" value="ECO:0007669"/>
    <property type="project" value="InterPro"/>
</dbReference>
<evidence type="ECO:0000256" key="3">
    <source>
        <dbReference type="ARBA" id="ARBA00023082"/>
    </source>
</evidence>
<reference evidence="7" key="2">
    <citation type="journal article" date="2021" name="Microbiome">
        <title>Successional dynamics and alternative stable states in a saline activated sludge microbial community over 9 years.</title>
        <authorList>
            <person name="Wang Y."/>
            <person name="Ye J."/>
            <person name="Ju F."/>
            <person name="Liu L."/>
            <person name="Boyd J.A."/>
            <person name="Deng Y."/>
            <person name="Parks D.H."/>
            <person name="Jiang X."/>
            <person name="Yin X."/>
            <person name="Woodcroft B.J."/>
            <person name="Tyson G.W."/>
            <person name="Hugenholtz P."/>
            <person name="Polz M.F."/>
            <person name="Zhang T."/>
        </authorList>
    </citation>
    <scope>NUCLEOTIDE SEQUENCE</scope>
    <source>
        <strain evidence="7">HKST-UBA01</strain>
    </source>
</reference>
<dbReference type="EMBL" id="JAGQKX010000073">
    <property type="protein sequence ID" value="MCA9390345.1"/>
    <property type="molecule type" value="Genomic_DNA"/>
</dbReference>
<feature type="domain" description="RNA polymerase sigma-70 region 2" evidence="5">
    <location>
        <begin position="16"/>
        <end position="76"/>
    </location>
</feature>
<proteinExistence type="inferred from homology"/>
<evidence type="ECO:0000259" key="5">
    <source>
        <dbReference type="Pfam" id="PF04542"/>
    </source>
</evidence>
<dbReference type="InterPro" id="IPR036388">
    <property type="entry name" value="WH-like_DNA-bd_sf"/>
</dbReference>
<sequence length="185" mass="21879">MHPQKTFRQVYIITSLPLRKFISKKLGRDQQLVDDIFQETMLAAYKGWDGFEHKSKYLTWMCRIALNKIADYYRRNIHNGSRIVVPIIDDLDSLLVTQLTPEEEMYTLEIRNRVLACMELLPDEYKNVLKLRYFKHYSYQKIASIIGGSERSIEGKIYRAKKSLKDILSTYREKQVFATVESRNS</sequence>
<dbReference type="AlphaFoldDB" id="A0A955LH67"/>
<keyword evidence="4" id="KW-0804">Transcription</keyword>
<evidence type="ECO:0000256" key="4">
    <source>
        <dbReference type="ARBA" id="ARBA00023163"/>
    </source>
</evidence>
<dbReference type="SUPFAM" id="SSF88946">
    <property type="entry name" value="Sigma2 domain of RNA polymerase sigma factors"/>
    <property type="match status" value="1"/>
</dbReference>
<dbReference type="Gene3D" id="1.10.1740.10">
    <property type="match status" value="1"/>
</dbReference>
<keyword evidence="2" id="KW-0805">Transcription regulation</keyword>
<comment type="similarity">
    <text evidence="1">Belongs to the sigma-70 factor family. ECF subfamily.</text>
</comment>
<reference evidence="7" key="1">
    <citation type="submission" date="2020-04" db="EMBL/GenBank/DDBJ databases">
        <authorList>
            <person name="Zhang T."/>
        </authorList>
    </citation>
    <scope>NUCLEOTIDE SEQUENCE</scope>
    <source>
        <strain evidence="7">HKST-UBA01</strain>
    </source>
</reference>
<feature type="domain" description="RNA polymerase sigma factor 70 region 4 type 2" evidence="6">
    <location>
        <begin position="112"/>
        <end position="164"/>
    </location>
</feature>
<name>A0A955LH67_UNCKA</name>
<dbReference type="GO" id="GO:0006352">
    <property type="term" value="P:DNA-templated transcription initiation"/>
    <property type="evidence" value="ECO:0007669"/>
    <property type="project" value="InterPro"/>
</dbReference>
<dbReference type="SUPFAM" id="SSF88659">
    <property type="entry name" value="Sigma3 and sigma4 domains of RNA polymerase sigma factors"/>
    <property type="match status" value="1"/>
</dbReference>
<dbReference type="Gene3D" id="1.10.10.10">
    <property type="entry name" value="Winged helix-like DNA-binding domain superfamily/Winged helix DNA-binding domain"/>
    <property type="match status" value="1"/>
</dbReference>
<comment type="caution">
    <text evidence="7">The sequence shown here is derived from an EMBL/GenBank/DDBJ whole genome shotgun (WGS) entry which is preliminary data.</text>
</comment>
<accession>A0A955LH67</accession>
<dbReference type="InterPro" id="IPR013325">
    <property type="entry name" value="RNA_pol_sigma_r2"/>
</dbReference>
<evidence type="ECO:0000256" key="2">
    <source>
        <dbReference type="ARBA" id="ARBA00023015"/>
    </source>
</evidence>
<evidence type="ECO:0000313" key="8">
    <source>
        <dbReference type="Proteomes" id="UP000701698"/>
    </source>
</evidence>
<keyword evidence="3" id="KW-0731">Sigma factor</keyword>
<dbReference type="NCBIfam" id="TIGR02937">
    <property type="entry name" value="sigma70-ECF"/>
    <property type="match status" value="1"/>
</dbReference>
<gene>
    <name evidence="7" type="ORF">KC571_02970</name>
</gene>
<dbReference type="PANTHER" id="PTHR43133">
    <property type="entry name" value="RNA POLYMERASE ECF-TYPE SIGMA FACTO"/>
    <property type="match status" value="1"/>
</dbReference>